<organism evidence="2 3">
    <name type="scientific">Tritrichomonas foetus</name>
    <dbReference type="NCBI Taxonomy" id="1144522"/>
    <lineage>
        <taxon>Eukaryota</taxon>
        <taxon>Metamonada</taxon>
        <taxon>Parabasalia</taxon>
        <taxon>Tritrichomonadida</taxon>
        <taxon>Tritrichomonadidae</taxon>
        <taxon>Tritrichomonas</taxon>
    </lineage>
</organism>
<dbReference type="SUPFAM" id="SSF48452">
    <property type="entry name" value="TPR-like"/>
    <property type="match status" value="1"/>
</dbReference>
<dbReference type="RefSeq" id="XP_068365831.1">
    <property type="nucleotide sequence ID" value="XM_068499568.1"/>
</dbReference>
<feature type="region of interest" description="Disordered" evidence="1">
    <location>
        <begin position="233"/>
        <end position="254"/>
    </location>
</feature>
<dbReference type="InterPro" id="IPR011990">
    <property type="entry name" value="TPR-like_helical_dom_sf"/>
</dbReference>
<dbReference type="InterPro" id="IPR019734">
    <property type="entry name" value="TPR_rpt"/>
</dbReference>
<evidence type="ECO:0008006" key="4">
    <source>
        <dbReference type="Google" id="ProtNLM"/>
    </source>
</evidence>
<evidence type="ECO:0000313" key="3">
    <source>
        <dbReference type="Proteomes" id="UP000179807"/>
    </source>
</evidence>
<evidence type="ECO:0000256" key="1">
    <source>
        <dbReference type="SAM" id="MobiDB-lite"/>
    </source>
</evidence>
<keyword evidence="3" id="KW-1185">Reference proteome</keyword>
<dbReference type="EMBL" id="MLAK01000558">
    <property type="protein sequence ID" value="OHT12695.1"/>
    <property type="molecule type" value="Genomic_DNA"/>
</dbReference>
<reference evidence="2" key="1">
    <citation type="submission" date="2016-10" db="EMBL/GenBank/DDBJ databases">
        <authorList>
            <person name="Benchimol M."/>
            <person name="Almeida L.G."/>
            <person name="Vasconcelos A.T."/>
            <person name="Perreira-Neves A."/>
            <person name="Rosa I.A."/>
            <person name="Tasca T."/>
            <person name="Bogo M.R."/>
            <person name="de Souza W."/>
        </authorList>
    </citation>
    <scope>NUCLEOTIDE SEQUENCE [LARGE SCALE GENOMIC DNA]</scope>
    <source>
        <strain evidence="2">K</strain>
    </source>
</reference>
<comment type="caution">
    <text evidence="2">The sequence shown here is derived from an EMBL/GenBank/DDBJ whole genome shotgun (WGS) entry which is preliminary data.</text>
</comment>
<dbReference type="VEuPathDB" id="TrichDB:TRFO_17411"/>
<dbReference type="GeneID" id="94834272"/>
<proteinExistence type="predicted"/>
<dbReference type="Gene3D" id="1.25.40.10">
    <property type="entry name" value="Tetratricopeptide repeat domain"/>
    <property type="match status" value="1"/>
</dbReference>
<sequence>MALRSLEPENEQTARILLRQGRSDSACRILESSMATKAKTYGSDSIEFQEASIENIESLLQNVVMLVESKKYDAAVVPLNKILSWTSPGENSLPIQEPNKSQYRAIAFFLNGCVEKGKNNYESSLQYYMNAAPFFESCGMVSELVASYIGASHTLMALDRDDEALIHLRTAYDLLSSPDVSPNVANPVHEAMAYIYMKKGQFEKAKESLEMAIKTRTLTEFLPKFRIEQSRCSSANSTHSAGSGPKPPSATSGGARFRANMARQKRGSNSSVKKEIGHLPIKELGQLKISVNRLMSCV</sequence>
<gene>
    <name evidence="2" type="ORF">TRFO_17411</name>
</gene>
<dbReference type="Pfam" id="PF13181">
    <property type="entry name" value="TPR_8"/>
    <property type="match status" value="1"/>
</dbReference>
<dbReference type="Proteomes" id="UP000179807">
    <property type="component" value="Unassembled WGS sequence"/>
</dbReference>
<accession>A0A1J4KMZ4</accession>
<protein>
    <recommendedName>
        <fullName evidence="4">TPR Domain containing protein</fullName>
    </recommendedName>
</protein>
<dbReference type="AlphaFoldDB" id="A0A1J4KMZ4"/>
<name>A0A1J4KMZ4_9EUKA</name>
<evidence type="ECO:0000313" key="2">
    <source>
        <dbReference type="EMBL" id="OHT12695.1"/>
    </source>
</evidence>